<evidence type="ECO:0000313" key="2">
    <source>
        <dbReference type="EMBL" id="GAA5194616.1"/>
    </source>
</evidence>
<gene>
    <name evidence="2" type="ORF">GCM10023322_59380</name>
</gene>
<comment type="caution">
    <text evidence="2">The sequence shown here is derived from an EMBL/GenBank/DDBJ whole genome shotgun (WGS) entry which is preliminary data.</text>
</comment>
<feature type="compositionally biased region" description="Low complexity" evidence="1">
    <location>
        <begin position="620"/>
        <end position="631"/>
    </location>
</feature>
<dbReference type="InterPro" id="IPR027417">
    <property type="entry name" value="P-loop_NTPase"/>
</dbReference>
<dbReference type="Proteomes" id="UP001501570">
    <property type="component" value="Unassembled WGS sequence"/>
</dbReference>
<keyword evidence="3" id="KW-1185">Reference proteome</keyword>
<feature type="region of interest" description="Disordered" evidence="1">
    <location>
        <begin position="620"/>
        <end position="670"/>
    </location>
</feature>
<organism evidence="2 3">
    <name type="scientific">Rugosimonospora acidiphila</name>
    <dbReference type="NCBI Taxonomy" id="556531"/>
    <lineage>
        <taxon>Bacteria</taxon>
        <taxon>Bacillati</taxon>
        <taxon>Actinomycetota</taxon>
        <taxon>Actinomycetes</taxon>
        <taxon>Micromonosporales</taxon>
        <taxon>Micromonosporaceae</taxon>
        <taxon>Rugosimonospora</taxon>
    </lineage>
</organism>
<accession>A0ABP9SFG9</accession>
<dbReference type="EMBL" id="BAABJQ010000022">
    <property type="protein sequence ID" value="GAA5194616.1"/>
    <property type="molecule type" value="Genomic_DNA"/>
</dbReference>
<dbReference type="PANTHER" id="PTHR32309:SF31">
    <property type="entry name" value="CAPSULAR EXOPOLYSACCHARIDE FAMILY"/>
    <property type="match status" value="1"/>
</dbReference>
<evidence type="ECO:0008006" key="4">
    <source>
        <dbReference type="Google" id="ProtNLM"/>
    </source>
</evidence>
<evidence type="ECO:0000256" key="1">
    <source>
        <dbReference type="SAM" id="MobiDB-lite"/>
    </source>
</evidence>
<sequence length="670" mass="68812">MSRSFNVKATLRAARRRAVVPALGLIIGLAAAQLVTNYMPATYEASASMVITASGFDPTTKAKIPDLALAQNLAPTVAQLAQSREVALDTARALRLAPGAVVGHLTGTYQQGMQIITVKATAVDGGTAAAIANAATEAAGERFSVLQIGDGGNVTTKFIDRASPPQRPTSPNPQLNDALGAFAGLLAGLGLARLSGRVDDRMRRPARIGAELGLPLLGVLPRLPRRYARHNASVLYTRSSVADAVSATVAAISVLTSPLPRRRLLVTSVHDDDGKGLVSALLALSLAQDHDRVTLIEGQPRRPGIGGHFPEAAPCTLQGVLAGETAPRLLPGSSALSVIVAGPKQKRPEEEPVTGRQVGVLMDAVAQDEAVTIVHAPPVLAGAELATLARHADGVLLVVQTGVTRRADALRAAMLVRRLNVPVAGVVVVDLASDGIGEQYSEDGLATPVPAQLVPVPPQSVPPQFLPVPAQHTAAPAPVAAPSGGRRRASAGHRATNAEPAAPTDPSVAAQPTPVAPPAPTARPRRRAPAAPAPAPVAAPPAMALPPVAPMAPSAGGPMAVPPPAAWPTAVPPISVPPVGAGTGDWDDPARAAKHRRRDRVDALSAPFEALLSETVEFTSPAGPAPAAASGDDQSYAGGWTAADQPWQYTANRSVPDARRSEPYQPKEFA</sequence>
<name>A0ABP9SFG9_9ACTN</name>
<dbReference type="InterPro" id="IPR050445">
    <property type="entry name" value="Bact_polysacc_biosynth/exp"/>
</dbReference>
<dbReference type="PANTHER" id="PTHR32309">
    <property type="entry name" value="TYROSINE-PROTEIN KINASE"/>
    <property type="match status" value="1"/>
</dbReference>
<dbReference type="Gene3D" id="3.40.50.300">
    <property type="entry name" value="P-loop containing nucleotide triphosphate hydrolases"/>
    <property type="match status" value="1"/>
</dbReference>
<evidence type="ECO:0000313" key="3">
    <source>
        <dbReference type="Proteomes" id="UP001501570"/>
    </source>
</evidence>
<protein>
    <recommendedName>
        <fullName evidence="4">Capsular polysaccharide biosynthesis protein</fullName>
    </recommendedName>
</protein>
<reference evidence="3" key="1">
    <citation type="journal article" date="2019" name="Int. J. Syst. Evol. Microbiol.">
        <title>The Global Catalogue of Microorganisms (GCM) 10K type strain sequencing project: providing services to taxonomists for standard genome sequencing and annotation.</title>
        <authorList>
            <consortium name="The Broad Institute Genomics Platform"/>
            <consortium name="The Broad Institute Genome Sequencing Center for Infectious Disease"/>
            <person name="Wu L."/>
            <person name="Ma J."/>
        </authorList>
    </citation>
    <scope>NUCLEOTIDE SEQUENCE [LARGE SCALE GENOMIC DNA]</scope>
    <source>
        <strain evidence="3">JCM 18304</strain>
    </source>
</reference>
<feature type="region of interest" description="Disordered" evidence="1">
    <location>
        <begin position="456"/>
        <end position="537"/>
    </location>
</feature>
<feature type="compositionally biased region" description="Pro residues" evidence="1">
    <location>
        <begin position="456"/>
        <end position="466"/>
    </location>
</feature>
<proteinExistence type="predicted"/>
<dbReference type="SUPFAM" id="SSF52540">
    <property type="entry name" value="P-loop containing nucleoside triphosphate hydrolases"/>
    <property type="match status" value="1"/>
</dbReference>
<feature type="compositionally biased region" description="Low complexity" evidence="1">
    <location>
        <begin position="467"/>
        <end position="484"/>
    </location>
</feature>
<dbReference type="RefSeq" id="WP_345635172.1">
    <property type="nucleotide sequence ID" value="NZ_BAABJQ010000022.1"/>
</dbReference>